<evidence type="ECO:0000313" key="2">
    <source>
        <dbReference type="EMBL" id="SHH47998.1"/>
    </source>
</evidence>
<dbReference type="CDD" id="cd00599">
    <property type="entry name" value="GH25_muramidase"/>
    <property type="match status" value="1"/>
</dbReference>
<dbReference type="PROSITE" id="PS51904">
    <property type="entry name" value="GLYCOSYL_HYDROL_F25_2"/>
    <property type="match status" value="1"/>
</dbReference>
<dbReference type="Pfam" id="PF01183">
    <property type="entry name" value="Glyco_hydro_25"/>
    <property type="match status" value="1"/>
</dbReference>
<dbReference type="Gene3D" id="2.60.40.10">
    <property type="entry name" value="Immunoglobulins"/>
    <property type="match status" value="1"/>
</dbReference>
<dbReference type="Gene3D" id="3.20.20.80">
    <property type="entry name" value="Glycosidases"/>
    <property type="match status" value="1"/>
</dbReference>
<accession>A0A1M5TBA9</accession>
<keyword evidence="2" id="KW-0378">Hydrolase</keyword>
<organism evidence="2 3">
    <name type="scientific">Clostridium collagenovorans DSM 3089</name>
    <dbReference type="NCBI Taxonomy" id="1121306"/>
    <lineage>
        <taxon>Bacteria</taxon>
        <taxon>Bacillati</taxon>
        <taxon>Bacillota</taxon>
        <taxon>Clostridia</taxon>
        <taxon>Eubacteriales</taxon>
        <taxon>Clostridiaceae</taxon>
        <taxon>Clostridium</taxon>
    </lineage>
</organism>
<dbReference type="PANTHER" id="PTHR34135">
    <property type="entry name" value="LYSOZYME"/>
    <property type="match status" value="1"/>
</dbReference>
<dbReference type="InterPro" id="IPR017853">
    <property type="entry name" value="GH"/>
</dbReference>
<comment type="similarity">
    <text evidence="1">Belongs to the glycosyl hydrolase 25 family.</text>
</comment>
<dbReference type="InterPro" id="IPR002053">
    <property type="entry name" value="Glyco_hydro_25"/>
</dbReference>
<dbReference type="OrthoDB" id="9765879at2"/>
<evidence type="ECO:0000313" key="3">
    <source>
        <dbReference type="Proteomes" id="UP000184526"/>
    </source>
</evidence>
<sequence length="382" mass="43717">MQDKNAKSLFGCDVNEFRGNIDFVELKKQVKFVYLRSSGNGSGKFRVDKKFFDYAQGARDVGLPSGAYHFGVPSTDLLTADSQCDDFIKVLQDGYGAGNYGDLFPVLDIEVPEDKSISTDALLNWINRFRKRFESKTRRKLMLYTGIWFIELYNDFKSSTKGYILANMPLWIADYGLLGNQYPRDAGGWTRWRIWQYTDQGVLNGLIPPVDLNWGPDNIDRLMPPAKVKDLKVTMDSNKIYLKWVANTESDLAGYNVFLNSNYIKTLGKSATSYAITKPKALKPGQSFEVGIEAFDTDGDFSTTRTKVTVSGARWRKEVFLEDEGSDVEVKPISRTLNYESQETPLFTGEERYQSILDEIDEEEVVYEDKIYCSYPEFYEEY</sequence>
<dbReference type="GO" id="GO:0016998">
    <property type="term" value="P:cell wall macromolecule catabolic process"/>
    <property type="evidence" value="ECO:0007669"/>
    <property type="project" value="InterPro"/>
</dbReference>
<keyword evidence="3" id="KW-1185">Reference proteome</keyword>
<dbReference type="PANTHER" id="PTHR34135:SF2">
    <property type="entry name" value="LYSOZYME"/>
    <property type="match status" value="1"/>
</dbReference>
<dbReference type="InterPro" id="IPR013783">
    <property type="entry name" value="Ig-like_fold"/>
</dbReference>
<evidence type="ECO:0000256" key="1">
    <source>
        <dbReference type="ARBA" id="ARBA00010646"/>
    </source>
</evidence>
<name>A0A1M5TBA9_9CLOT</name>
<gene>
    <name evidence="2" type="ORF">SAMN02745196_00506</name>
</gene>
<protein>
    <submittedName>
        <fullName evidence="2">Glycosyl hydrolases family 25</fullName>
    </submittedName>
</protein>
<reference evidence="2 3" key="1">
    <citation type="submission" date="2016-11" db="EMBL/GenBank/DDBJ databases">
        <authorList>
            <person name="Jaros S."/>
            <person name="Januszkiewicz K."/>
            <person name="Wedrychowicz H."/>
        </authorList>
    </citation>
    <scope>NUCLEOTIDE SEQUENCE [LARGE SCALE GENOMIC DNA]</scope>
    <source>
        <strain evidence="2 3">DSM 3089</strain>
    </source>
</reference>
<proteinExistence type="inferred from homology"/>
<dbReference type="GO" id="GO:0003796">
    <property type="term" value="F:lysozyme activity"/>
    <property type="evidence" value="ECO:0007669"/>
    <property type="project" value="InterPro"/>
</dbReference>
<dbReference type="SUPFAM" id="SSF51445">
    <property type="entry name" value="(Trans)glycosidases"/>
    <property type="match status" value="1"/>
</dbReference>
<dbReference type="AlphaFoldDB" id="A0A1M5TBA9"/>
<dbReference type="STRING" id="1121306.SAMN02745196_00506"/>
<dbReference type="EMBL" id="FQXP01000003">
    <property type="protein sequence ID" value="SHH47998.1"/>
    <property type="molecule type" value="Genomic_DNA"/>
</dbReference>
<dbReference type="Proteomes" id="UP000184526">
    <property type="component" value="Unassembled WGS sequence"/>
</dbReference>
<dbReference type="GO" id="GO:0009253">
    <property type="term" value="P:peptidoglycan catabolic process"/>
    <property type="evidence" value="ECO:0007669"/>
    <property type="project" value="InterPro"/>
</dbReference>
<dbReference type="GO" id="GO:0016052">
    <property type="term" value="P:carbohydrate catabolic process"/>
    <property type="evidence" value="ECO:0007669"/>
    <property type="project" value="TreeGrafter"/>
</dbReference>